<dbReference type="InterPro" id="IPR019557">
    <property type="entry name" value="AminoTfrase-like_pln_mobile"/>
</dbReference>
<dbReference type="InterPro" id="IPR044824">
    <property type="entry name" value="MAIN-like"/>
</dbReference>
<feature type="domain" description="Aminotransferase-like plant mobile" evidence="1">
    <location>
        <begin position="15"/>
        <end position="130"/>
    </location>
</feature>
<organism evidence="2 3">
    <name type="scientific">Amborella trichopoda</name>
    <dbReference type="NCBI Taxonomy" id="13333"/>
    <lineage>
        <taxon>Eukaryota</taxon>
        <taxon>Viridiplantae</taxon>
        <taxon>Streptophyta</taxon>
        <taxon>Embryophyta</taxon>
        <taxon>Tracheophyta</taxon>
        <taxon>Spermatophyta</taxon>
        <taxon>Magnoliopsida</taxon>
        <taxon>Amborellales</taxon>
        <taxon>Amborellaceae</taxon>
        <taxon>Amborella</taxon>
    </lineage>
</organism>
<dbReference type="PANTHER" id="PTHR46033">
    <property type="entry name" value="PROTEIN MAIN-LIKE 2"/>
    <property type="match status" value="1"/>
</dbReference>
<sequence>MPKACIWKKQAHHKNISFDSISFDMVTWQPYEELYEIAEYFICQSCLISFNIVEYSMSDRVLQQFGKLQDIPVRPSKLDRREKVGLHSTNWTVESGKQIKDWKARERNVVKVVVDKSGGVPTAEYMAWYNMFLQGRKTPFRPSSQSQSNVQTAAG</sequence>
<accession>W1P6W6</accession>
<keyword evidence="3" id="KW-1185">Reference proteome</keyword>
<dbReference type="Gramene" id="ERN02710">
    <property type="protein sequence ID" value="ERN02710"/>
    <property type="gene ID" value="AMTR_s00085p00128020"/>
</dbReference>
<gene>
    <name evidence="2" type="ORF">AMTR_s00085p00128020</name>
</gene>
<dbReference type="GO" id="GO:0010073">
    <property type="term" value="P:meristem maintenance"/>
    <property type="evidence" value="ECO:0007669"/>
    <property type="project" value="InterPro"/>
</dbReference>
<dbReference type="Pfam" id="PF10536">
    <property type="entry name" value="PMD"/>
    <property type="match status" value="1"/>
</dbReference>
<reference evidence="3" key="1">
    <citation type="journal article" date="2013" name="Science">
        <title>The Amborella genome and the evolution of flowering plants.</title>
        <authorList>
            <consortium name="Amborella Genome Project"/>
        </authorList>
    </citation>
    <scope>NUCLEOTIDE SEQUENCE [LARGE SCALE GENOMIC DNA]</scope>
</reference>
<dbReference type="PANTHER" id="PTHR46033:SF8">
    <property type="entry name" value="PROTEIN MAINTENANCE OF MERISTEMS-LIKE"/>
    <property type="match status" value="1"/>
</dbReference>
<evidence type="ECO:0000313" key="2">
    <source>
        <dbReference type="EMBL" id="ERN02710.1"/>
    </source>
</evidence>
<proteinExistence type="predicted"/>
<name>W1P6W6_AMBTC</name>
<dbReference type="AlphaFoldDB" id="W1P6W6"/>
<protein>
    <recommendedName>
        <fullName evidence="1">Aminotransferase-like plant mobile domain-containing protein</fullName>
    </recommendedName>
</protein>
<dbReference type="eggNOG" id="ENOG502R6SK">
    <property type="taxonomic scope" value="Eukaryota"/>
</dbReference>
<evidence type="ECO:0000259" key="1">
    <source>
        <dbReference type="Pfam" id="PF10536"/>
    </source>
</evidence>
<dbReference type="Proteomes" id="UP000017836">
    <property type="component" value="Unassembled WGS sequence"/>
</dbReference>
<evidence type="ECO:0000313" key="3">
    <source>
        <dbReference type="Proteomes" id="UP000017836"/>
    </source>
</evidence>
<dbReference type="HOGENOM" id="CLU_146264_0_0_1"/>
<dbReference type="EMBL" id="KI394487">
    <property type="protein sequence ID" value="ERN02710.1"/>
    <property type="molecule type" value="Genomic_DNA"/>
</dbReference>